<dbReference type="Gene3D" id="3.30.565.10">
    <property type="entry name" value="Histidine kinase-like ATPase, C-terminal domain"/>
    <property type="match status" value="1"/>
</dbReference>
<dbReference type="GO" id="GO:0004673">
    <property type="term" value="F:protein histidine kinase activity"/>
    <property type="evidence" value="ECO:0007669"/>
    <property type="project" value="UniProtKB-EC"/>
</dbReference>
<dbReference type="InterPro" id="IPR005467">
    <property type="entry name" value="His_kinase_dom"/>
</dbReference>
<keyword evidence="3" id="KW-0808">Transferase</keyword>
<accession>U6RM77</accession>
<dbReference type="PATRIC" id="fig|1121098.3.peg.1075"/>
<dbReference type="GO" id="GO:0000160">
    <property type="term" value="P:phosphorelay signal transduction system"/>
    <property type="evidence" value="ECO:0007669"/>
    <property type="project" value="UniProtKB-KW"/>
</dbReference>
<evidence type="ECO:0000259" key="9">
    <source>
        <dbReference type="PROSITE" id="PS50109"/>
    </source>
</evidence>
<evidence type="ECO:0000256" key="4">
    <source>
        <dbReference type="ARBA" id="ARBA00022741"/>
    </source>
</evidence>
<dbReference type="GO" id="GO:0005524">
    <property type="term" value="F:ATP binding"/>
    <property type="evidence" value="ECO:0007669"/>
    <property type="project" value="UniProtKB-KW"/>
</dbReference>
<evidence type="ECO:0000256" key="7">
    <source>
        <dbReference type="ARBA" id="ARBA00023012"/>
    </source>
</evidence>
<name>U6RM77_9BACT</name>
<protein>
    <recommendedName>
        <fullName evidence="2">histidine kinase</fullName>
        <ecNumber evidence="2">2.7.13.3</ecNumber>
    </recommendedName>
</protein>
<dbReference type="SMART" id="SM00387">
    <property type="entry name" value="HATPase_c"/>
    <property type="match status" value="1"/>
</dbReference>
<feature type="domain" description="Histidine kinase" evidence="9">
    <location>
        <begin position="228"/>
        <end position="438"/>
    </location>
</feature>
<dbReference type="InterPro" id="IPR003594">
    <property type="entry name" value="HATPase_dom"/>
</dbReference>
<sequence length="438" mass="49945">MMKKVTASFIFRLLVVVALATSGLWLYMHHNWLWLCLVVPLFFVSIYWFHRLYTYNTRKVAFLLDAIENDDPAVRFYEHSPDKDNSSVNMMLNRIARILYNVKQETAQREKYYELILDFVETGIVVLNSKGAVYQKNKKATQLLGMDVFTHTKQLSRISDELKKVMEEALPGDKSQVQVSTERGTINLALRVSGINIKEEELRIIALSDINRELDEREIDSWIRLTRVLTHEIMNSLTPVTSLSETLLQLPGAENEEMRQGLETIHTTGKGLINFVMSYRKLTRLPSPEPSLFYVRPFLERMIKLACHQHPCPHISISLHEAKDDLIVFADENLIAQVVTNLLKNAIQAIGDTPDGLITLRAYCDEQESVHIEIANNGPVIDPEAAEQIFIPFFTTKEEGSGIGLSLSKQIMRLSGGTLTLLPYKEDRQTTTFALVFS</sequence>
<dbReference type="InterPro" id="IPR036890">
    <property type="entry name" value="HATPase_C_sf"/>
</dbReference>
<dbReference type="Proteomes" id="UP000017831">
    <property type="component" value="Unassembled WGS sequence"/>
</dbReference>
<dbReference type="PANTHER" id="PTHR43065:SF46">
    <property type="entry name" value="C4-DICARBOXYLATE TRANSPORT SENSOR PROTEIN DCTB"/>
    <property type="match status" value="1"/>
</dbReference>
<evidence type="ECO:0000313" key="12">
    <source>
        <dbReference type="Proteomes" id="UP000017831"/>
    </source>
</evidence>
<reference evidence="11 12" key="1">
    <citation type="submission" date="2013-04" db="EMBL/GenBank/DDBJ databases">
        <title>The Genome Sequence of Bacteroides massiliensis DSM 17679.</title>
        <authorList>
            <consortium name="The Broad Institute Genomics Platform"/>
            <person name="Earl A."/>
            <person name="Ward D."/>
            <person name="Feldgarden M."/>
            <person name="Gevers D."/>
            <person name="Martens E."/>
            <person name="Fenner L."/>
            <person name="Roux V."/>
            <person name="Mallet M.N."/>
            <person name="Raoult D."/>
            <person name="Walker B."/>
            <person name="Young S."/>
            <person name="Zeng Q."/>
            <person name="Gargeya S."/>
            <person name="Fitzgerald M."/>
            <person name="Haas B."/>
            <person name="Abouelleil A."/>
            <person name="Allen A.W."/>
            <person name="Alvarado L."/>
            <person name="Arachchi H.M."/>
            <person name="Berlin A.M."/>
            <person name="Chapman S.B."/>
            <person name="Gainer-Dewar J."/>
            <person name="Goldberg J."/>
            <person name="Griggs A."/>
            <person name="Gujja S."/>
            <person name="Hansen M."/>
            <person name="Howarth C."/>
            <person name="Imamovic A."/>
            <person name="Ireland A."/>
            <person name="Larimer J."/>
            <person name="McCowan C."/>
            <person name="Murphy C."/>
            <person name="Pearson M."/>
            <person name="Poon T.W."/>
            <person name="Priest M."/>
            <person name="Roberts A."/>
            <person name="Saif S."/>
            <person name="Shea T."/>
            <person name="Sisk P."/>
            <person name="Sykes S."/>
            <person name="Wortman J."/>
            <person name="Nusbaum C."/>
            <person name="Birren B."/>
        </authorList>
    </citation>
    <scope>NUCLEOTIDE SEQUENCE [LARGE SCALE GENOMIC DNA]</scope>
    <source>
        <strain evidence="12">B84634 / Timone 84634 / DSM 17679 / JCM 13223</strain>
    </source>
</reference>
<evidence type="ECO:0000256" key="5">
    <source>
        <dbReference type="ARBA" id="ARBA00022777"/>
    </source>
</evidence>
<dbReference type="InterPro" id="IPR004358">
    <property type="entry name" value="Sig_transdc_His_kin-like_C"/>
</dbReference>
<dbReference type="InterPro" id="IPR000014">
    <property type="entry name" value="PAS"/>
</dbReference>
<comment type="caution">
    <text evidence="11">The sequence shown here is derived from an EMBL/GenBank/DDBJ whole genome shotgun (WGS) entry which is preliminary data.</text>
</comment>
<keyword evidence="12" id="KW-1185">Reference proteome</keyword>
<dbReference type="PROSITE" id="PS50109">
    <property type="entry name" value="HIS_KIN"/>
    <property type="match status" value="1"/>
</dbReference>
<organism evidence="11 12">
    <name type="scientific">Phocaeicola massiliensis B84634 = Timone 84634 = DSM 17679 = JCM 13223</name>
    <dbReference type="NCBI Taxonomy" id="1121098"/>
    <lineage>
        <taxon>Bacteria</taxon>
        <taxon>Pseudomonadati</taxon>
        <taxon>Bacteroidota</taxon>
        <taxon>Bacteroidia</taxon>
        <taxon>Bacteroidales</taxon>
        <taxon>Bacteroidaceae</taxon>
        <taxon>Phocaeicola</taxon>
    </lineage>
</organism>
<keyword evidence="5" id="KW-0418">Kinase</keyword>
<dbReference type="Pfam" id="PF02518">
    <property type="entry name" value="HATPase_c"/>
    <property type="match status" value="1"/>
</dbReference>
<dbReference type="STRING" id="1121098.HMPREF1534_01057"/>
<dbReference type="AlphaFoldDB" id="U6RM77"/>
<dbReference type="eggNOG" id="COG4191">
    <property type="taxonomic scope" value="Bacteria"/>
</dbReference>
<dbReference type="PROSITE" id="PS50112">
    <property type="entry name" value="PAS"/>
    <property type="match status" value="1"/>
</dbReference>
<keyword evidence="7" id="KW-0902">Two-component regulatory system</keyword>
<gene>
    <name evidence="11" type="ORF">HMPREF1534_01057</name>
</gene>
<dbReference type="RefSeq" id="WP_005938056.1">
    <property type="nucleotide sequence ID" value="NZ_KB890327.1"/>
</dbReference>
<dbReference type="PANTHER" id="PTHR43065">
    <property type="entry name" value="SENSOR HISTIDINE KINASE"/>
    <property type="match status" value="1"/>
</dbReference>
<evidence type="ECO:0000259" key="10">
    <source>
        <dbReference type="PROSITE" id="PS50112"/>
    </source>
</evidence>
<feature type="transmembrane region" description="Helical" evidence="8">
    <location>
        <begin position="30"/>
        <end position="49"/>
    </location>
</feature>
<evidence type="ECO:0000256" key="2">
    <source>
        <dbReference type="ARBA" id="ARBA00012438"/>
    </source>
</evidence>
<keyword evidence="8" id="KW-1133">Transmembrane helix</keyword>
<dbReference type="HOGENOM" id="CLU_000445_114_4_10"/>
<evidence type="ECO:0000256" key="8">
    <source>
        <dbReference type="SAM" id="Phobius"/>
    </source>
</evidence>
<keyword evidence="8" id="KW-0472">Membrane</keyword>
<dbReference type="EC" id="2.7.13.3" evidence="2"/>
<dbReference type="EMBL" id="AQHY01000010">
    <property type="protein sequence ID" value="EOA56866.1"/>
    <property type="molecule type" value="Genomic_DNA"/>
</dbReference>
<evidence type="ECO:0000256" key="6">
    <source>
        <dbReference type="ARBA" id="ARBA00022840"/>
    </source>
</evidence>
<keyword evidence="8" id="KW-0812">Transmembrane</keyword>
<comment type="catalytic activity">
    <reaction evidence="1">
        <text>ATP + protein L-histidine = ADP + protein N-phospho-L-histidine.</text>
        <dbReference type="EC" id="2.7.13.3"/>
    </reaction>
</comment>
<keyword evidence="4" id="KW-0547">Nucleotide-binding</keyword>
<feature type="domain" description="PAS" evidence="10">
    <location>
        <begin position="109"/>
        <end position="146"/>
    </location>
</feature>
<dbReference type="GeneID" id="60062914"/>
<proteinExistence type="predicted"/>
<dbReference type="PRINTS" id="PR00344">
    <property type="entry name" value="BCTRLSENSOR"/>
</dbReference>
<evidence type="ECO:0000256" key="1">
    <source>
        <dbReference type="ARBA" id="ARBA00000085"/>
    </source>
</evidence>
<evidence type="ECO:0000256" key="3">
    <source>
        <dbReference type="ARBA" id="ARBA00022679"/>
    </source>
</evidence>
<evidence type="ECO:0000313" key="11">
    <source>
        <dbReference type="EMBL" id="EOA56866.1"/>
    </source>
</evidence>
<dbReference type="OrthoDB" id="1931120at2"/>
<keyword evidence="6" id="KW-0067">ATP-binding</keyword>
<dbReference type="SUPFAM" id="SSF55874">
    <property type="entry name" value="ATPase domain of HSP90 chaperone/DNA topoisomerase II/histidine kinase"/>
    <property type="match status" value="1"/>
</dbReference>